<evidence type="ECO:0000313" key="2">
    <source>
        <dbReference type="Proteomes" id="UP000215155"/>
    </source>
</evidence>
<accession>A0AA91TJW1</accession>
<name>A0AA91TJW1_9BACT</name>
<organism evidence="1 2">
    <name type="scientific">Segatella copri</name>
    <dbReference type="NCBI Taxonomy" id="165179"/>
    <lineage>
        <taxon>Bacteria</taxon>
        <taxon>Pseudomonadati</taxon>
        <taxon>Bacteroidota</taxon>
        <taxon>Bacteroidia</taxon>
        <taxon>Bacteroidales</taxon>
        <taxon>Prevotellaceae</taxon>
        <taxon>Segatella</taxon>
    </lineage>
</organism>
<gene>
    <name evidence="1" type="ORF">CFT61_06355</name>
</gene>
<dbReference type="RefSeq" id="WP_089543620.1">
    <property type="nucleotide sequence ID" value="NZ_NMPZ01000008.1"/>
</dbReference>
<protein>
    <submittedName>
        <fullName evidence="1">Uncharacterized protein</fullName>
    </submittedName>
</protein>
<dbReference type="EMBL" id="NMPZ01000008">
    <property type="protein sequence ID" value="OXL44255.1"/>
    <property type="molecule type" value="Genomic_DNA"/>
</dbReference>
<evidence type="ECO:0000313" key="1">
    <source>
        <dbReference type="EMBL" id="OXL44255.1"/>
    </source>
</evidence>
<sequence>MKKEMNKPAENMLRLYDSVIYPGKCEHMRKMDRKRLRSVWAYDITYLYPVIQEGIDWMKFGLFDSKKLDRKVPFYNHQQEIFLQMAEKCAWIEQVIEYPEEIIYDEEFTLTFTPDYMIILEDGCIVMVMLMPYHLFSTQAVQKKWYALMEHCRLHGYGCVLYDIKRGISLHWLLHLWEQKDMTLFEKEIMETLRARKSHWLDSLNMQKIMKKHQANLCDIQALVFKHKLLFIPESKSRKVALLKLHEENMFDSQLIIDAHEKNYHSSRRNNIRASSKL</sequence>
<proteinExistence type="predicted"/>
<comment type="caution">
    <text evidence="1">The sequence shown here is derived from an EMBL/GenBank/DDBJ whole genome shotgun (WGS) entry which is preliminary data.</text>
</comment>
<dbReference type="AlphaFoldDB" id="A0AA91TJW1"/>
<dbReference type="Proteomes" id="UP000215155">
    <property type="component" value="Unassembled WGS sequence"/>
</dbReference>
<reference evidence="1 2" key="1">
    <citation type="submission" date="2017-07" db="EMBL/GenBank/DDBJ databases">
        <title>Draft genome sequence of Prevotella copri isolated from the gut of healthy adult Indian.</title>
        <authorList>
            <person name="Das B."/>
            <person name="Bag S."/>
            <person name="Ghosh T.S."/>
        </authorList>
    </citation>
    <scope>NUCLEOTIDE SEQUENCE [LARGE SCALE GENOMIC DNA]</scope>
    <source>
        <strain evidence="1 2">Indica</strain>
    </source>
</reference>